<dbReference type="PROSITE" id="PS51273">
    <property type="entry name" value="GATASE_TYPE_1"/>
    <property type="match status" value="1"/>
</dbReference>
<feature type="domain" description="Glutamine amidotransferase" evidence="1">
    <location>
        <begin position="19"/>
        <end position="66"/>
    </location>
</feature>
<dbReference type="Proteomes" id="UP000034680">
    <property type="component" value="Unassembled WGS sequence"/>
</dbReference>
<dbReference type="SUPFAM" id="SSF52317">
    <property type="entry name" value="Class I glutamine amidotransferase-like"/>
    <property type="match status" value="1"/>
</dbReference>
<organism evidence="2 3">
    <name type="scientific">Diaporthe ampelina</name>
    <dbReference type="NCBI Taxonomy" id="1214573"/>
    <lineage>
        <taxon>Eukaryota</taxon>
        <taxon>Fungi</taxon>
        <taxon>Dikarya</taxon>
        <taxon>Ascomycota</taxon>
        <taxon>Pezizomycotina</taxon>
        <taxon>Sordariomycetes</taxon>
        <taxon>Sordariomycetidae</taxon>
        <taxon>Diaporthales</taxon>
        <taxon>Diaporthaceae</taxon>
        <taxon>Diaporthe</taxon>
    </lineage>
</organism>
<name>A0A0G2FA05_9PEZI</name>
<proteinExistence type="predicted"/>
<dbReference type="AlphaFoldDB" id="A0A0G2FA05"/>
<protein>
    <submittedName>
        <fullName evidence="2">Putative gmp synthase</fullName>
    </submittedName>
</protein>
<evidence type="ECO:0000313" key="3">
    <source>
        <dbReference type="Proteomes" id="UP000034680"/>
    </source>
</evidence>
<reference evidence="2 3" key="2">
    <citation type="submission" date="2015-05" db="EMBL/GenBank/DDBJ databases">
        <authorList>
            <person name="Morales-Cruz A."/>
            <person name="Amrine K.C."/>
            <person name="Cantu D."/>
        </authorList>
    </citation>
    <scope>NUCLEOTIDE SEQUENCE [LARGE SCALE GENOMIC DNA]</scope>
    <source>
        <strain evidence="2">DA912</strain>
    </source>
</reference>
<comment type="caution">
    <text evidence="2">The sequence shown here is derived from an EMBL/GenBank/DDBJ whole genome shotgun (WGS) entry which is preliminary data.</text>
</comment>
<accession>A0A0G2FA05</accession>
<dbReference type="Gene3D" id="3.40.50.880">
    <property type="match status" value="1"/>
</dbReference>
<evidence type="ECO:0000313" key="2">
    <source>
        <dbReference type="EMBL" id="KKY31026.1"/>
    </source>
</evidence>
<sequence length="69" mass="7536">MTGGANAAKPPREVFDTILLLDFGSQTSHLILRCLRSLNVFCEVLPGPTKAKELNWSPKGIIFSGGKRH</sequence>
<dbReference type="Pfam" id="PF00117">
    <property type="entry name" value="GATase"/>
    <property type="match status" value="1"/>
</dbReference>
<gene>
    <name evidence="2" type="ORF">UCDDA912_g09027</name>
</gene>
<dbReference type="EMBL" id="LCUC01000421">
    <property type="protein sequence ID" value="KKY31026.1"/>
    <property type="molecule type" value="Genomic_DNA"/>
</dbReference>
<reference evidence="2 3" key="1">
    <citation type="submission" date="2015-05" db="EMBL/GenBank/DDBJ databases">
        <title>Distinctive expansion of gene families associated with plant cell wall degradation and secondary metabolism in the genomes of grapevine trunk pathogens.</title>
        <authorList>
            <person name="Lawrence D.P."/>
            <person name="Travadon R."/>
            <person name="Rolshausen P.E."/>
            <person name="Baumgartner K."/>
        </authorList>
    </citation>
    <scope>NUCLEOTIDE SEQUENCE [LARGE SCALE GENOMIC DNA]</scope>
    <source>
        <strain evidence="2">DA912</strain>
    </source>
</reference>
<keyword evidence="3" id="KW-1185">Reference proteome</keyword>
<dbReference type="InterPro" id="IPR017926">
    <property type="entry name" value="GATASE"/>
</dbReference>
<dbReference type="STRING" id="1214573.A0A0G2FA05"/>
<evidence type="ECO:0000259" key="1">
    <source>
        <dbReference type="Pfam" id="PF00117"/>
    </source>
</evidence>
<dbReference type="InterPro" id="IPR029062">
    <property type="entry name" value="Class_I_gatase-like"/>
</dbReference>
<dbReference type="OrthoDB" id="5206492at2759"/>